<organism evidence="4 5">
    <name type="scientific">Naematelia encephala</name>
    <dbReference type="NCBI Taxonomy" id="71784"/>
    <lineage>
        <taxon>Eukaryota</taxon>
        <taxon>Fungi</taxon>
        <taxon>Dikarya</taxon>
        <taxon>Basidiomycota</taxon>
        <taxon>Agaricomycotina</taxon>
        <taxon>Tremellomycetes</taxon>
        <taxon>Tremellales</taxon>
        <taxon>Naemateliaceae</taxon>
        <taxon>Naematelia</taxon>
    </lineage>
</organism>
<dbReference type="GO" id="GO:0005737">
    <property type="term" value="C:cytoplasm"/>
    <property type="evidence" value="ECO:0007669"/>
    <property type="project" value="TreeGrafter"/>
</dbReference>
<dbReference type="STRING" id="71784.A0A1Y2B4M4"/>
<dbReference type="PANTHER" id="PTHR13710">
    <property type="entry name" value="DNA HELICASE RECQ FAMILY MEMBER"/>
    <property type="match status" value="1"/>
</dbReference>
<dbReference type="InterPro" id="IPR027417">
    <property type="entry name" value="P-loop_NTPase"/>
</dbReference>
<dbReference type="GO" id="GO:0003676">
    <property type="term" value="F:nucleic acid binding"/>
    <property type="evidence" value="ECO:0007669"/>
    <property type="project" value="InterPro"/>
</dbReference>
<comment type="similarity">
    <text evidence="1">Belongs to the helicase family. RecQ subfamily.</text>
</comment>
<dbReference type="PANTHER" id="PTHR13710:SF152">
    <property type="entry name" value="ATP-DEPENDENT DNA HELICASE Q5"/>
    <property type="match status" value="1"/>
</dbReference>
<dbReference type="Proteomes" id="UP000193986">
    <property type="component" value="Unassembled WGS sequence"/>
</dbReference>
<dbReference type="InterPro" id="IPR011545">
    <property type="entry name" value="DEAD/DEAH_box_helicase_dom"/>
</dbReference>
<comment type="caution">
    <text evidence="4">The sequence shown here is derived from an EMBL/GenBank/DDBJ whole genome shotgun (WGS) entry which is preliminary data.</text>
</comment>
<evidence type="ECO:0000313" key="4">
    <source>
        <dbReference type="EMBL" id="ORY29025.1"/>
    </source>
</evidence>
<accession>A0A1Y2B4M4</accession>
<dbReference type="GO" id="GO:0005524">
    <property type="term" value="F:ATP binding"/>
    <property type="evidence" value="ECO:0007669"/>
    <property type="project" value="InterPro"/>
</dbReference>
<dbReference type="GO" id="GO:0005634">
    <property type="term" value="C:nucleus"/>
    <property type="evidence" value="ECO:0007669"/>
    <property type="project" value="TreeGrafter"/>
</dbReference>
<sequence>MIAARNIFPLPSSTPAEVPYQNLIDSSQYARNNFEPTKRKFAKTLSADENEAVLRLRLKQYWGHSEFRYPQLEICSSAMKDHDILVVAPTGLGKSVCFQVPAIVKAYGITLVVSPLLALMKDQVRSLQDKNLCAEMLCHETEESKRKERLANGPSKYSASLRHPRDAIQQASSSRSPGRLFATTVVPAGG</sequence>
<dbReference type="GO" id="GO:0043138">
    <property type="term" value="F:3'-5' DNA helicase activity"/>
    <property type="evidence" value="ECO:0007669"/>
    <property type="project" value="TreeGrafter"/>
</dbReference>
<feature type="region of interest" description="Disordered" evidence="2">
    <location>
        <begin position="145"/>
        <end position="178"/>
    </location>
</feature>
<dbReference type="Pfam" id="PF00270">
    <property type="entry name" value="DEAD"/>
    <property type="match status" value="1"/>
</dbReference>
<evidence type="ECO:0000256" key="2">
    <source>
        <dbReference type="SAM" id="MobiDB-lite"/>
    </source>
</evidence>
<dbReference type="GO" id="GO:0009378">
    <property type="term" value="F:four-way junction helicase activity"/>
    <property type="evidence" value="ECO:0007669"/>
    <property type="project" value="TreeGrafter"/>
</dbReference>
<dbReference type="EMBL" id="MCFC01000028">
    <property type="protein sequence ID" value="ORY29025.1"/>
    <property type="molecule type" value="Genomic_DNA"/>
</dbReference>
<feature type="domain" description="DEAD/DEAH-box helicase" evidence="3">
    <location>
        <begin position="71"/>
        <end position="147"/>
    </location>
</feature>
<name>A0A1Y2B4M4_9TREE</name>
<evidence type="ECO:0000259" key="3">
    <source>
        <dbReference type="Pfam" id="PF00270"/>
    </source>
</evidence>
<gene>
    <name evidence="4" type="ORF">BCR39DRAFT_588545</name>
</gene>
<dbReference type="Gene3D" id="3.40.50.300">
    <property type="entry name" value="P-loop containing nucleotide triphosphate hydrolases"/>
    <property type="match status" value="1"/>
</dbReference>
<dbReference type="GO" id="GO:0005694">
    <property type="term" value="C:chromosome"/>
    <property type="evidence" value="ECO:0007669"/>
    <property type="project" value="TreeGrafter"/>
</dbReference>
<dbReference type="GO" id="GO:0000724">
    <property type="term" value="P:double-strand break repair via homologous recombination"/>
    <property type="evidence" value="ECO:0007669"/>
    <property type="project" value="TreeGrafter"/>
</dbReference>
<dbReference type="SUPFAM" id="SSF52540">
    <property type="entry name" value="P-loop containing nucleoside triphosphate hydrolases"/>
    <property type="match status" value="1"/>
</dbReference>
<evidence type="ECO:0000256" key="1">
    <source>
        <dbReference type="ARBA" id="ARBA00005446"/>
    </source>
</evidence>
<dbReference type="AlphaFoldDB" id="A0A1Y2B4M4"/>
<evidence type="ECO:0000313" key="5">
    <source>
        <dbReference type="Proteomes" id="UP000193986"/>
    </source>
</evidence>
<dbReference type="InParanoid" id="A0A1Y2B4M4"/>
<keyword evidence="5" id="KW-1185">Reference proteome</keyword>
<dbReference type="OrthoDB" id="2587207at2759"/>
<protein>
    <recommendedName>
        <fullName evidence="3">DEAD/DEAH-box helicase domain-containing protein</fullName>
    </recommendedName>
</protein>
<reference evidence="4 5" key="1">
    <citation type="submission" date="2016-07" db="EMBL/GenBank/DDBJ databases">
        <title>Pervasive Adenine N6-methylation of Active Genes in Fungi.</title>
        <authorList>
            <consortium name="DOE Joint Genome Institute"/>
            <person name="Mondo S.J."/>
            <person name="Dannebaum R.O."/>
            <person name="Kuo R.C."/>
            <person name="Labutti K."/>
            <person name="Haridas S."/>
            <person name="Kuo A."/>
            <person name="Salamov A."/>
            <person name="Ahrendt S.R."/>
            <person name="Lipzen A."/>
            <person name="Sullivan W."/>
            <person name="Andreopoulos W.B."/>
            <person name="Clum A."/>
            <person name="Lindquist E."/>
            <person name="Daum C."/>
            <person name="Ramamoorthy G.K."/>
            <person name="Gryganskyi A."/>
            <person name="Culley D."/>
            <person name="Magnuson J.K."/>
            <person name="James T.Y."/>
            <person name="O'Malley M.A."/>
            <person name="Stajich J.E."/>
            <person name="Spatafora J.W."/>
            <person name="Visel A."/>
            <person name="Grigoriev I.V."/>
        </authorList>
    </citation>
    <scope>NUCLEOTIDE SEQUENCE [LARGE SCALE GENOMIC DNA]</scope>
    <source>
        <strain evidence="4 5">68-887.2</strain>
    </source>
</reference>
<proteinExistence type="inferred from homology"/>